<dbReference type="AlphaFoldDB" id="S2DQ32"/>
<organism evidence="2 3">
    <name type="scientific">Indibacter alkaliphilus (strain CCUG 57479 / KCTC 22604 / LW1)</name>
    <dbReference type="NCBI Taxonomy" id="1189612"/>
    <lineage>
        <taxon>Bacteria</taxon>
        <taxon>Pseudomonadati</taxon>
        <taxon>Bacteroidota</taxon>
        <taxon>Cytophagia</taxon>
        <taxon>Cytophagales</taxon>
        <taxon>Cyclobacteriaceae</taxon>
    </lineage>
</organism>
<feature type="transmembrane region" description="Helical" evidence="1">
    <location>
        <begin position="108"/>
        <end position="135"/>
    </location>
</feature>
<dbReference type="OrthoDB" id="1495441at2"/>
<keyword evidence="1" id="KW-0812">Transmembrane</keyword>
<evidence type="ECO:0000313" key="3">
    <source>
        <dbReference type="Proteomes" id="UP000006073"/>
    </source>
</evidence>
<gene>
    <name evidence="2" type="ORF">A33Q_4026</name>
</gene>
<keyword evidence="3" id="KW-1185">Reference proteome</keyword>
<evidence type="ECO:0000256" key="1">
    <source>
        <dbReference type="SAM" id="Phobius"/>
    </source>
</evidence>
<dbReference type="RefSeq" id="WP_016255538.1">
    <property type="nucleotide sequence ID" value="NZ_ALWO02000052.1"/>
</dbReference>
<feature type="transmembrane region" description="Helical" evidence="1">
    <location>
        <begin position="74"/>
        <end position="96"/>
    </location>
</feature>
<dbReference type="Proteomes" id="UP000006073">
    <property type="component" value="Unassembled WGS sequence"/>
</dbReference>
<accession>S2DQ32</accession>
<feature type="transmembrane region" description="Helical" evidence="1">
    <location>
        <begin position="155"/>
        <end position="174"/>
    </location>
</feature>
<keyword evidence="1" id="KW-0472">Membrane</keyword>
<sequence>MIPSYQFLLAWRNRYVFINKLCGILGRHKPKMKQDIKLTFQILSRHLIIGALVTVFIFWLINEIPNSDYLIARLHIWLTIPFGLTLSTWLTSKLIYKQVTGQKRNVYLVAFSFILFIWTIAFLSTALSEGVLATIKNRRFEIFDALQGYAIYRLWFYWGAGIIHGLTGGLFLSMDLKTLKQ</sequence>
<comment type="caution">
    <text evidence="2">The sequence shown here is derived from an EMBL/GenBank/DDBJ whole genome shotgun (WGS) entry which is preliminary data.</text>
</comment>
<name>S2DQ32_INDAL</name>
<reference evidence="2 3" key="1">
    <citation type="journal article" date="2013" name="Genome Announc.">
        <title>Draft Genome Sequence of Indibacter alkaliphilus Strain LW1T, Isolated from Lonar Lake, a Haloalkaline Lake in the Buldana District of Maharashtra, India.</title>
        <authorList>
            <person name="Singh A."/>
            <person name="Kumar Jangir P."/>
            <person name="Sharma R."/>
            <person name="Singh A."/>
            <person name="Kumar Pinnaka A."/>
            <person name="Shivaji S."/>
        </authorList>
    </citation>
    <scope>NUCLEOTIDE SEQUENCE [LARGE SCALE GENOMIC DNA]</scope>
    <source>
        <strain evidence="3">CCUG 57479 / KCTC 22604 / LW1</strain>
    </source>
</reference>
<dbReference type="STRING" id="1189612.A33Q_4026"/>
<evidence type="ECO:0000313" key="2">
    <source>
        <dbReference type="EMBL" id="EOZ91933.1"/>
    </source>
</evidence>
<dbReference type="EMBL" id="ALWO02000052">
    <property type="protein sequence ID" value="EOZ91933.1"/>
    <property type="molecule type" value="Genomic_DNA"/>
</dbReference>
<keyword evidence="1" id="KW-1133">Transmembrane helix</keyword>
<protein>
    <submittedName>
        <fullName evidence="2">Uncharacterized protein</fullName>
    </submittedName>
</protein>
<proteinExistence type="predicted"/>
<feature type="transmembrane region" description="Helical" evidence="1">
    <location>
        <begin position="42"/>
        <end position="62"/>
    </location>
</feature>